<organism evidence="2 3">
    <name type="scientific">Allisonella histaminiformans</name>
    <dbReference type="NCBI Taxonomy" id="209880"/>
    <lineage>
        <taxon>Bacteria</taxon>
        <taxon>Bacillati</taxon>
        <taxon>Bacillota</taxon>
        <taxon>Negativicutes</taxon>
        <taxon>Veillonellales</taxon>
        <taxon>Veillonellaceae</taxon>
        <taxon>Allisonella</taxon>
    </lineage>
</organism>
<gene>
    <name evidence="2" type="ORF">SAMN02910343_01359</name>
</gene>
<keyword evidence="3" id="KW-1185">Reference proteome</keyword>
<accession>A0A1G5WGF0</accession>
<name>A0A1G5WGF0_9FIRM</name>
<dbReference type="AlphaFoldDB" id="A0A1G5WGF0"/>
<dbReference type="Proteomes" id="UP000199689">
    <property type="component" value="Unassembled WGS sequence"/>
</dbReference>
<dbReference type="EMBL" id="FMXA01000020">
    <property type="protein sequence ID" value="SDA57112.1"/>
    <property type="molecule type" value="Genomic_DNA"/>
</dbReference>
<proteinExistence type="predicted"/>
<keyword evidence="1" id="KW-1133">Transmembrane helix</keyword>
<evidence type="ECO:0000313" key="3">
    <source>
        <dbReference type="Proteomes" id="UP000199689"/>
    </source>
</evidence>
<evidence type="ECO:0000256" key="1">
    <source>
        <dbReference type="SAM" id="Phobius"/>
    </source>
</evidence>
<sequence>MHFGGTAVRNKGQNLIEYAILLALIVGIGAFIYMNSSGLAPSVGTVYDNAHSLLEGTASNSSEQPQQSVDGQNAHLLAQALKKAVDTGRITLGDGAWVEVAVVRHTDGTFGVDGGASGNVKIDGRKYGNYQGLWGNIINTSGIGITSDNASVANDKTQWYGVRLDSNGHAVYYEATTDNPSFIKIGNRPEVPNFDGSDVHTETLF</sequence>
<protein>
    <submittedName>
        <fullName evidence="2">Uncharacterized protein</fullName>
    </submittedName>
</protein>
<evidence type="ECO:0000313" key="2">
    <source>
        <dbReference type="EMBL" id="SDA57112.1"/>
    </source>
</evidence>
<keyword evidence="1" id="KW-0812">Transmembrane</keyword>
<feature type="transmembrane region" description="Helical" evidence="1">
    <location>
        <begin position="15"/>
        <end position="34"/>
    </location>
</feature>
<keyword evidence="1" id="KW-0472">Membrane</keyword>
<reference evidence="2 3" key="1">
    <citation type="submission" date="2016-10" db="EMBL/GenBank/DDBJ databases">
        <authorList>
            <person name="de Groot N.N."/>
        </authorList>
    </citation>
    <scope>NUCLEOTIDE SEQUENCE [LARGE SCALE GENOMIC DNA]</scope>
    <source>
        <strain evidence="2 3">DSM 15230</strain>
    </source>
</reference>